<evidence type="ECO:0000259" key="2">
    <source>
        <dbReference type="Pfam" id="PF21706"/>
    </source>
</evidence>
<evidence type="ECO:0000313" key="3">
    <source>
        <dbReference type="EMBL" id="HEU97888.1"/>
    </source>
</evidence>
<dbReference type="GO" id="GO:0016491">
    <property type="term" value="F:oxidoreductase activity"/>
    <property type="evidence" value="ECO:0007669"/>
    <property type="project" value="InterPro"/>
</dbReference>
<dbReference type="Gene3D" id="3.50.50.60">
    <property type="entry name" value="FAD/NAD(P)-binding domain"/>
    <property type="match status" value="2"/>
</dbReference>
<dbReference type="Pfam" id="PF07992">
    <property type="entry name" value="Pyr_redox_2"/>
    <property type="match status" value="1"/>
</dbReference>
<sequence>MRALKGKRAVIVGGGSGGIIAANLLAEDGMDVTLVTDNQYHFFQPANLFIAFRGDPAEKYTRNVSELLNPKVRLRVERAKRVDLGNRTIFTESGIKIDYDYLVVAAGARLDYDSLPGLRETREMYGDYYSTPQSAAKVWETVKGLQVGKFVIAVPDLIIKCPPAPHKGTFLAASYFKREGRSVEVELLYPSPHIYTEAELAKTVEEKMRTFGNITFRTSFMIDSIDVEKKTVISMSGEEVKYDAIVSIPFHKGPDIEFEPSNVKDDDSFIKVDKNKLNIIGYDDSYAIGDCTNAPTSKTGVAAHLGAFTVWKRINGENAKYSGRTNCPMITEDEAIFVISDYEHKPVRQRFSKLKRLMEDIFVAMYFPSLRYPKRFEPIFDAYFKATEPEVLGERGW</sequence>
<accession>A0A7C2UJM5</accession>
<dbReference type="InterPro" id="IPR036188">
    <property type="entry name" value="FAD/NAD-bd_sf"/>
</dbReference>
<gene>
    <name evidence="3" type="ORF">ENO36_03425</name>
</gene>
<dbReference type="InterPro" id="IPR049386">
    <property type="entry name" value="FCSD_central"/>
</dbReference>
<comment type="caution">
    <text evidence="3">The sequence shown here is derived from an EMBL/GenBank/DDBJ whole genome shotgun (WGS) entry which is preliminary data.</text>
</comment>
<protein>
    <submittedName>
        <fullName evidence="3">NAD(P)/FAD-dependent oxidoreductase</fullName>
    </submittedName>
</protein>
<name>A0A7C2UJM5_9CREN</name>
<proteinExistence type="predicted"/>
<dbReference type="InterPro" id="IPR023753">
    <property type="entry name" value="FAD/NAD-binding_dom"/>
</dbReference>
<dbReference type="EMBL" id="DSFE01000075">
    <property type="protein sequence ID" value="HEU97888.1"/>
    <property type="molecule type" value="Genomic_DNA"/>
</dbReference>
<dbReference type="SUPFAM" id="SSF51905">
    <property type="entry name" value="FAD/NAD(P)-binding domain"/>
    <property type="match status" value="2"/>
</dbReference>
<dbReference type="Proteomes" id="UP000885664">
    <property type="component" value="Unassembled WGS sequence"/>
</dbReference>
<organism evidence="3">
    <name type="scientific">Fervidicoccus fontis</name>
    <dbReference type="NCBI Taxonomy" id="683846"/>
    <lineage>
        <taxon>Archaea</taxon>
        <taxon>Thermoproteota</taxon>
        <taxon>Thermoprotei</taxon>
        <taxon>Fervidicoccales</taxon>
        <taxon>Fervidicoccaceae</taxon>
        <taxon>Fervidicoccus</taxon>
    </lineage>
</organism>
<dbReference type="PANTHER" id="PTHR43755">
    <property type="match status" value="1"/>
</dbReference>
<dbReference type="PANTHER" id="PTHR43755:SF1">
    <property type="entry name" value="FAD-DEPENDENT PYRIDINE NUCLEOTIDE-DISULPHIDE OXIDOREDUCTASE"/>
    <property type="match status" value="1"/>
</dbReference>
<feature type="domain" description="FAD/NAD(P)-binding" evidence="1">
    <location>
        <begin position="8"/>
        <end position="125"/>
    </location>
</feature>
<dbReference type="AlphaFoldDB" id="A0A7C2UJM5"/>
<evidence type="ECO:0000259" key="1">
    <source>
        <dbReference type="Pfam" id="PF07992"/>
    </source>
</evidence>
<dbReference type="PRINTS" id="PR00411">
    <property type="entry name" value="PNDRDTASEI"/>
</dbReference>
<feature type="domain" description="Sulfide dehydrogenase [flavocytochrome c] flavoprotein chain central" evidence="2">
    <location>
        <begin position="148"/>
        <end position="249"/>
    </location>
</feature>
<dbReference type="Pfam" id="PF21706">
    <property type="entry name" value="FCSD_central"/>
    <property type="match status" value="1"/>
</dbReference>
<reference evidence="3" key="1">
    <citation type="journal article" date="2020" name="mSystems">
        <title>Genome- and Community-Level Interaction Insights into Carbon Utilization and Element Cycling Functions of Hydrothermarchaeota in Hydrothermal Sediment.</title>
        <authorList>
            <person name="Zhou Z."/>
            <person name="Liu Y."/>
            <person name="Xu W."/>
            <person name="Pan J."/>
            <person name="Luo Z.H."/>
            <person name="Li M."/>
        </authorList>
    </citation>
    <scope>NUCLEOTIDE SEQUENCE [LARGE SCALE GENOMIC DNA]</scope>
    <source>
        <strain evidence="3">SpSt-1259</strain>
    </source>
</reference>
<dbReference type="InterPro" id="IPR052541">
    <property type="entry name" value="SQRD"/>
</dbReference>